<gene>
    <name evidence="11" type="ORF">EV698_0530</name>
</gene>
<dbReference type="GO" id="GO:0005886">
    <property type="term" value="C:plasma membrane"/>
    <property type="evidence" value="ECO:0007669"/>
    <property type="project" value="UniProtKB-SubCell"/>
</dbReference>
<dbReference type="InterPro" id="IPR055348">
    <property type="entry name" value="DctQ"/>
</dbReference>
<feature type="transmembrane region" description="Helical" evidence="9">
    <location>
        <begin position="130"/>
        <end position="151"/>
    </location>
</feature>
<keyword evidence="12" id="KW-1185">Reference proteome</keyword>
<comment type="similarity">
    <text evidence="8 9">Belongs to the TRAP transporter small permease family.</text>
</comment>
<dbReference type="PANTHER" id="PTHR35011:SF2">
    <property type="entry name" value="2,3-DIKETO-L-GULONATE TRAP TRANSPORTER SMALL PERMEASE PROTEIN YIAM"/>
    <property type="match status" value="1"/>
</dbReference>
<evidence type="ECO:0000259" key="10">
    <source>
        <dbReference type="Pfam" id="PF04290"/>
    </source>
</evidence>
<feature type="transmembrane region" description="Helical" evidence="9">
    <location>
        <begin position="20"/>
        <end position="41"/>
    </location>
</feature>
<name>A0A4Q8CZ43_9GAMM</name>
<dbReference type="Proteomes" id="UP000292298">
    <property type="component" value="Unassembled WGS sequence"/>
</dbReference>
<reference evidence="11 12" key="1">
    <citation type="submission" date="2019-02" db="EMBL/GenBank/DDBJ databases">
        <title>Genomic Encyclopedia of Type Strains, Phase IV (KMG-IV): sequencing the most valuable type-strain genomes for metagenomic binning, comparative biology and taxonomic classification.</title>
        <authorList>
            <person name="Goeker M."/>
        </authorList>
    </citation>
    <scope>NUCLEOTIDE SEQUENCE [LARGE SCALE GENOMIC DNA]</scope>
    <source>
        <strain evidence="11 12">DSM 21056</strain>
    </source>
</reference>
<keyword evidence="6 9" id="KW-1133">Transmembrane helix</keyword>
<comment type="subunit">
    <text evidence="9">The complex comprises the extracytoplasmic solute receptor protein and the two transmembrane proteins.</text>
</comment>
<protein>
    <recommendedName>
        <fullName evidence="9">TRAP transporter small permease protein</fullName>
    </recommendedName>
</protein>
<dbReference type="AlphaFoldDB" id="A0A4Q8CZ43"/>
<feature type="domain" description="Tripartite ATP-independent periplasmic transporters DctQ component" evidence="10">
    <location>
        <begin position="27"/>
        <end position="154"/>
    </location>
</feature>
<evidence type="ECO:0000256" key="6">
    <source>
        <dbReference type="ARBA" id="ARBA00022989"/>
    </source>
</evidence>
<comment type="subcellular location">
    <subcellularLocation>
        <location evidence="1 9">Cell inner membrane</location>
        <topology evidence="1 9">Multi-pass membrane protein</topology>
    </subcellularLocation>
</comment>
<keyword evidence="2 9" id="KW-0813">Transport</keyword>
<dbReference type="InterPro" id="IPR007387">
    <property type="entry name" value="TRAP_DctQ"/>
</dbReference>
<keyword evidence="3" id="KW-1003">Cell membrane</keyword>
<feature type="transmembrane region" description="Helical" evidence="9">
    <location>
        <begin position="53"/>
        <end position="68"/>
    </location>
</feature>
<evidence type="ECO:0000313" key="12">
    <source>
        <dbReference type="Proteomes" id="UP000292298"/>
    </source>
</evidence>
<dbReference type="GO" id="GO:0022857">
    <property type="term" value="F:transmembrane transporter activity"/>
    <property type="evidence" value="ECO:0007669"/>
    <property type="project" value="UniProtKB-UniRule"/>
</dbReference>
<dbReference type="PANTHER" id="PTHR35011">
    <property type="entry name" value="2,3-DIKETO-L-GULONATE TRAP TRANSPORTER SMALL PERMEASE PROTEIN YIAM"/>
    <property type="match status" value="1"/>
</dbReference>
<dbReference type="RefSeq" id="WP_207220476.1">
    <property type="nucleotide sequence ID" value="NZ_SHLI01000001.1"/>
</dbReference>
<keyword evidence="7 9" id="KW-0472">Membrane</keyword>
<evidence type="ECO:0000313" key="11">
    <source>
        <dbReference type="EMBL" id="RZU98286.1"/>
    </source>
</evidence>
<feature type="transmembrane region" description="Helical" evidence="9">
    <location>
        <begin position="89"/>
        <end position="110"/>
    </location>
</feature>
<evidence type="ECO:0000256" key="1">
    <source>
        <dbReference type="ARBA" id="ARBA00004429"/>
    </source>
</evidence>
<keyword evidence="4 9" id="KW-0997">Cell inner membrane</keyword>
<evidence type="ECO:0000256" key="4">
    <source>
        <dbReference type="ARBA" id="ARBA00022519"/>
    </source>
</evidence>
<dbReference type="EMBL" id="SHLI01000001">
    <property type="protein sequence ID" value="RZU98286.1"/>
    <property type="molecule type" value="Genomic_DNA"/>
</dbReference>
<comment type="caution">
    <text evidence="11">The sequence shown here is derived from an EMBL/GenBank/DDBJ whole genome shotgun (WGS) entry which is preliminary data.</text>
</comment>
<organism evidence="11 12">
    <name type="scientific">Spiribacter vilamensis</name>
    <dbReference type="NCBI Taxonomy" id="531306"/>
    <lineage>
        <taxon>Bacteria</taxon>
        <taxon>Pseudomonadati</taxon>
        <taxon>Pseudomonadota</taxon>
        <taxon>Gammaproteobacteria</taxon>
        <taxon>Chromatiales</taxon>
        <taxon>Ectothiorhodospiraceae</taxon>
        <taxon>Spiribacter</taxon>
    </lineage>
</organism>
<evidence type="ECO:0000256" key="2">
    <source>
        <dbReference type="ARBA" id="ARBA00022448"/>
    </source>
</evidence>
<evidence type="ECO:0000256" key="3">
    <source>
        <dbReference type="ARBA" id="ARBA00022475"/>
    </source>
</evidence>
<dbReference type="GO" id="GO:0015740">
    <property type="term" value="P:C4-dicarboxylate transport"/>
    <property type="evidence" value="ECO:0007669"/>
    <property type="project" value="TreeGrafter"/>
</dbReference>
<keyword evidence="5 9" id="KW-0812">Transmembrane</keyword>
<evidence type="ECO:0000256" key="5">
    <source>
        <dbReference type="ARBA" id="ARBA00022692"/>
    </source>
</evidence>
<evidence type="ECO:0000256" key="7">
    <source>
        <dbReference type="ARBA" id="ARBA00023136"/>
    </source>
</evidence>
<proteinExistence type="inferred from homology"/>
<dbReference type="Pfam" id="PF04290">
    <property type="entry name" value="DctQ"/>
    <property type="match status" value="1"/>
</dbReference>
<evidence type="ECO:0000256" key="9">
    <source>
        <dbReference type="RuleBase" id="RU369079"/>
    </source>
</evidence>
<comment type="function">
    <text evidence="9">Part of the tripartite ATP-independent periplasmic (TRAP) transport system.</text>
</comment>
<accession>A0A4Q8CZ43</accession>
<evidence type="ECO:0000256" key="8">
    <source>
        <dbReference type="ARBA" id="ARBA00038436"/>
    </source>
</evidence>
<sequence>MLATLQRVEGVIDAVLQRIAFAGVVALIGVMSLQIVSRLFFNATSWSEETARYLLIWLTFLGACLAFRRGRHIAVSVIADGLPSPIPRIAKALVAIVALVFMIVLVWVGLDYMALQSYQQSPALQIPMSAVYAVMPLSAGIMGFMAFIDLLEALAGR</sequence>